<dbReference type="Proteomes" id="UP000298381">
    <property type="component" value="Unassembled WGS sequence"/>
</dbReference>
<feature type="transmembrane region" description="Helical" evidence="2">
    <location>
        <begin position="197"/>
        <end position="215"/>
    </location>
</feature>
<sequence length="282" mass="30819">MKDIHKKSVLYIILSAVLLSTGGVLLKYVDLKPMEIAGARAIVSSIVVFAYVKKPKFTFSKAQVAGAISYSMMVIGFIAANKLTTAANAIVLQYTAPIWVAILSYFILKEKIHYYDVMSIVFIIVGMVLVFFDDVGGGNIKGDIIAIISGIFLAIVTISLRFQKDESPVETTLLGHLLTAFIGIFFLWGVHFSLTDLIGILLLGIFQLGISYILYSEAIKHVNAIEASVLMFIEPILNPVWVYLAFGEKPGSLALIGCLIVLATILVRSVIASRANRQDIIN</sequence>
<feature type="domain" description="EamA" evidence="3">
    <location>
        <begin position="141"/>
        <end position="267"/>
    </location>
</feature>
<comment type="caution">
    <text evidence="4">The sequence shown here is derived from an EMBL/GenBank/DDBJ whole genome shotgun (WGS) entry which is preliminary data.</text>
</comment>
<keyword evidence="2" id="KW-0812">Transmembrane</keyword>
<dbReference type="InterPro" id="IPR000620">
    <property type="entry name" value="EamA_dom"/>
</dbReference>
<evidence type="ECO:0000256" key="2">
    <source>
        <dbReference type="SAM" id="Phobius"/>
    </source>
</evidence>
<dbReference type="PANTHER" id="PTHR22911:SF79">
    <property type="entry name" value="MOBA-LIKE NTP TRANSFERASE DOMAIN-CONTAINING PROTEIN"/>
    <property type="match status" value="1"/>
</dbReference>
<feature type="transmembrane region" description="Helical" evidence="2">
    <location>
        <begin position="174"/>
        <end position="191"/>
    </location>
</feature>
<dbReference type="RefSeq" id="WP_135270770.1">
    <property type="nucleotide sequence ID" value="NZ_SRIB01000004.1"/>
</dbReference>
<evidence type="ECO:0000259" key="3">
    <source>
        <dbReference type="Pfam" id="PF00892"/>
    </source>
</evidence>
<keyword evidence="5" id="KW-1185">Reference proteome</keyword>
<dbReference type="OrthoDB" id="9814731at2"/>
<dbReference type="InterPro" id="IPR037185">
    <property type="entry name" value="EmrE-like"/>
</dbReference>
<dbReference type="Pfam" id="PF00892">
    <property type="entry name" value="EamA"/>
    <property type="match status" value="2"/>
</dbReference>
<proteinExistence type="inferred from homology"/>
<feature type="transmembrane region" description="Helical" evidence="2">
    <location>
        <begin position="252"/>
        <end position="271"/>
    </location>
</feature>
<dbReference type="GO" id="GO:0016020">
    <property type="term" value="C:membrane"/>
    <property type="evidence" value="ECO:0007669"/>
    <property type="project" value="InterPro"/>
</dbReference>
<accession>A0A4Z0D784</accession>
<feature type="transmembrane region" description="Helical" evidence="2">
    <location>
        <begin position="34"/>
        <end position="52"/>
    </location>
</feature>
<dbReference type="EMBL" id="SRIB01000004">
    <property type="protein sequence ID" value="TFZ40744.1"/>
    <property type="molecule type" value="Genomic_DNA"/>
</dbReference>
<name>A0A4Z0D784_9FIRM</name>
<keyword evidence="2" id="KW-0472">Membrane</keyword>
<feature type="transmembrane region" description="Helical" evidence="2">
    <location>
        <begin position="64"/>
        <end position="80"/>
    </location>
</feature>
<feature type="transmembrane region" description="Helical" evidence="2">
    <location>
        <begin position="86"/>
        <end position="107"/>
    </location>
</feature>
<evidence type="ECO:0000313" key="5">
    <source>
        <dbReference type="Proteomes" id="UP000298381"/>
    </source>
</evidence>
<feature type="domain" description="EamA" evidence="3">
    <location>
        <begin position="7"/>
        <end position="131"/>
    </location>
</feature>
<dbReference type="SUPFAM" id="SSF103481">
    <property type="entry name" value="Multidrug resistance efflux transporter EmrE"/>
    <property type="match status" value="2"/>
</dbReference>
<feature type="transmembrane region" description="Helical" evidence="2">
    <location>
        <begin position="227"/>
        <end position="246"/>
    </location>
</feature>
<organism evidence="4 5">
    <name type="scientific">Soehngenia longivitae</name>
    <dbReference type="NCBI Taxonomy" id="2562294"/>
    <lineage>
        <taxon>Bacteria</taxon>
        <taxon>Bacillati</taxon>
        <taxon>Bacillota</taxon>
        <taxon>Tissierellia</taxon>
        <taxon>Tissierellales</taxon>
        <taxon>Tissierellaceae</taxon>
        <taxon>Soehngenia</taxon>
    </lineage>
</organism>
<keyword evidence="2" id="KW-1133">Transmembrane helix</keyword>
<feature type="transmembrane region" description="Helical" evidence="2">
    <location>
        <begin position="9"/>
        <end position="28"/>
    </location>
</feature>
<dbReference type="AlphaFoldDB" id="A0A4Z0D784"/>
<dbReference type="PANTHER" id="PTHR22911">
    <property type="entry name" value="ACYL-MALONYL CONDENSING ENZYME-RELATED"/>
    <property type="match status" value="1"/>
</dbReference>
<reference evidence="4 5" key="1">
    <citation type="submission" date="2019-03" db="EMBL/GenBank/DDBJ databases">
        <title>Draft genome sequence data and analysis of a Fermenting Bacterium, Soehngenia longevitae strain 1933PT, isolated from petroleum reservoir in Azerbaijan.</title>
        <authorList>
            <person name="Grouzdev D.S."/>
            <person name="Bidzhieva S.K."/>
            <person name="Sokolova D.S."/>
            <person name="Tourova T.P."/>
            <person name="Poltaraus A.B."/>
            <person name="Nazina T.N."/>
        </authorList>
    </citation>
    <scope>NUCLEOTIDE SEQUENCE [LARGE SCALE GENOMIC DNA]</scope>
    <source>
        <strain evidence="4 5">1933P</strain>
    </source>
</reference>
<comment type="similarity">
    <text evidence="1">Belongs to the EamA transporter family.</text>
</comment>
<gene>
    <name evidence="4" type="ORF">E4100_04090</name>
</gene>
<evidence type="ECO:0000256" key="1">
    <source>
        <dbReference type="ARBA" id="ARBA00007362"/>
    </source>
</evidence>
<evidence type="ECO:0000313" key="4">
    <source>
        <dbReference type="EMBL" id="TFZ40744.1"/>
    </source>
</evidence>
<protein>
    <submittedName>
        <fullName evidence="4">DMT family transporter</fullName>
    </submittedName>
</protein>
<feature type="transmembrane region" description="Helical" evidence="2">
    <location>
        <begin position="114"/>
        <end position="132"/>
    </location>
</feature>
<feature type="transmembrane region" description="Helical" evidence="2">
    <location>
        <begin position="144"/>
        <end position="162"/>
    </location>
</feature>